<keyword evidence="2" id="KW-1185">Reference proteome</keyword>
<sequence>MSIFHLKFKLVRNFTTFHADQESSDYKTLAHDIKGKFEAVFEELETERDTNGTIYIHVNQLLPDDGVLVDMRAYIANSSMTTQEEMDLLWSGLFSVATSSDGYFDPSILLVLSTVLCPNTSWSSPYGIVQFSSGDLHSWSESSGDCPWFTVNDGEPIARAVCSGDYISPCAWVPSDNCGGNKTADQLLIYLQENLMSADVQDVLSFLTVISQDKNINYAGVSAAFDIIHQTVSISQPTQENVASVVDILSILATLDKGLIMEAEMMDGAVSRATVALEEILLASKVPSNQAFQHVASNLVVQAYTPLAEKGHPHQEGHSPGLKLSVFLRHLANGATYAELSFNFRMGKETIQKFVPDVARAVVDEYAAECFLGQIRQEPDTVRLLIEAAVMLHNLIRNQYQAWDVRMLDQEDAQHNLIPRAWRTAAITVRKSCNAALLL</sequence>
<dbReference type="RefSeq" id="XP_030850240.1">
    <property type="nucleotide sequence ID" value="XM_030994380.1"/>
</dbReference>
<organism evidence="1 2">
    <name type="scientific">Strongylocentrotus purpuratus</name>
    <name type="common">Purple sea urchin</name>
    <dbReference type="NCBI Taxonomy" id="7668"/>
    <lineage>
        <taxon>Eukaryota</taxon>
        <taxon>Metazoa</taxon>
        <taxon>Echinodermata</taxon>
        <taxon>Eleutherozoa</taxon>
        <taxon>Echinozoa</taxon>
        <taxon>Echinoidea</taxon>
        <taxon>Euechinoidea</taxon>
        <taxon>Echinacea</taxon>
        <taxon>Camarodonta</taxon>
        <taxon>Echinidea</taxon>
        <taxon>Strongylocentrotidae</taxon>
        <taxon>Strongylocentrotus</taxon>
    </lineage>
</organism>
<reference evidence="1" key="2">
    <citation type="submission" date="2021-01" db="UniProtKB">
        <authorList>
            <consortium name="EnsemblMetazoa"/>
        </authorList>
    </citation>
    <scope>IDENTIFICATION</scope>
</reference>
<dbReference type="Proteomes" id="UP000007110">
    <property type="component" value="Unassembled WGS sequence"/>
</dbReference>
<dbReference type="InParanoid" id="A0A7M7PFD1"/>
<evidence type="ECO:0000313" key="2">
    <source>
        <dbReference type="Proteomes" id="UP000007110"/>
    </source>
</evidence>
<dbReference type="AlphaFoldDB" id="A0A7M7PFD1"/>
<reference evidence="2" key="1">
    <citation type="submission" date="2015-02" db="EMBL/GenBank/DDBJ databases">
        <title>Genome sequencing for Strongylocentrotus purpuratus.</title>
        <authorList>
            <person name="Murali S."/>
            <person name="Liu Y."/>
            <person name="Vee V."/>
            <person name="English A."/>
            <person name="Wang M."/>
            <person name="Skinner E."/>
            <person name="Han Y."/>
            <person name="Muzny D.M."/>
            <person name="Worley K.C."/>
            <person name="Gibbs R.A."/>
        </authorList>
    </citation>
    <scope>NUCLEOTIDE SEQUENCE</scope>
</reference>
<accession>A0A7M7PFD1</accession>
<protein>
    <submittedName>
        <fullName evidence="1">Uncharacterized protein</fullName>
    </submittedName>
</protein>
<name>A0A7M7PFD1_STRPU</name>
<dbReference type="PANTHER" id="PTHR45692:SF1">
    <property type="entry name" value="G-PROTEIN COUPLED RECEPTORS FAMILY 2 PROFILE 2 DOMAIN-CONTAINING PROTEIN"/>
    <property type="match status" value="1"/>
</dbReference>
<dbReference type="KEGG" id="spu:105441955"/>
<dbReference type="PANTHER" id="PTHR45692">
    <property type="entry name" value="G_PROTEIN_RECEP_F2_4 DOMAIN-CONTAINING PROTEIN"/>
    <property type="match status" value="1"/>
</dbReference>
<proteinExistence type="predicted"/>
<dbReference type="EnsemblMetazoa" id="XM_030994380">
    <property type="protein sequence ID" value="XP_030850240"/>
    <property type="gene ID" value="LOC105441955"/>
</dbReference>
<evidence type="ECO:0000313" key="1">
    <source>
        <dbReference type="EnsemblMetazoa" id="XP_030850240"/>
    </source>
</evidence>
<dbReference type="GeneID" id="105441955"/>